<keyword evidence="5" id="KW-1185">Reference proteome</keyword>
<protein>
    <recommendedName>
        <fullName evidence="6">Ankyrin</fullName>
    </recommendedName>
</protein>
<evidence type="ECO:0000256" key="2">
    <source>
        <dbReference type="ARBA" id="ARBA00023043"/>
    </source>
</evidence>
<proteinExistence type="predicted"/>
<evidence type="ECO:0000313" key="4">
    <source>
        <dbReference type="EMBL" id="DAZ98130.1"/>
    </source>
</evidence>
<dbReference type="Pfam" id="PF12796">
    <property type="entry name" value="Ank_2"/>
    <property type="match status" value="1"/>
</dbReference>
<dbReference type="AlphaFoldDB" id="A0AAV2YVG8"/>
<organism evidence="4 5">
    <name type="scientific">Lagenidium giganteum</name>
    <dbReference type="NCBI Taxonomy" id="4803"/>
    <lineage>
        <taxon>Eukaryota</taxon>
        <taxon>Sar</taxon>
        <taxon>Stramenopiles</taxon>
        <taxon>Oomycota</taxon>
        <taxon>Peronosporomycetes</taxon>
        <taxon>Pythiales</taxon>
        <taxon>Pythiaceae</taxon>
    </lineage>
</organism>
<keyword evidence="1" id="KW-0677">Repeat</keyword>
<reference evidence="4" key="2">
    <citation type="journal article" date="2023" name="Microbiol Resour">
        <title>Decontamination and Annotation of the Draft Genome Sequence of the Oomycete Lagenidium giganteum ARSEF 373.</title>
        <authorList>
            <person name="Morgan W.R."/>
            <person name="Tartar A."/>
        </authorList>
    </citation>
    <scope>NUCLEOTIDE SEQUENCE</scope>
    <source>
        <strain evidence="4">ARSEF 373</strain>
    </source>
</reference>
<dbReference type="PROSITE" id="PS50088">
    <property type="entry name" value="ANK_REPEAT"/>
    <property type="match status" value="2"/>
</dbReference>
<accession>A0AAV2YVG8</accession>
<keyword evidence="2 3" id="KW-0040">ANK repeat</keyword>
<reference evidence="4" key="1">
    <citation type="submission" date="2022-11" db="EMBL/GenBank/DDBJ databases">
        <authorList>
            <person name="Morgan W.R."/>
            <person name="Tartar A."/>
        </authorList>
    </citation>
    <scope>NUCLEOTIDE SEQUENCE</scope>
    <source>
        <strain evidence="4">ARSEF 373</strain>
    </source>
</reference>
<comment type="caution">
    <text evidence="4">The sequence shown here is derived from an EMBL/GenBank/DDBJ whole genome shotgun (WGS) entry which is preliminary data.</text>
</comment>
<dbReference type="SMART" id="SM00248">
    <property type="entry name" value="ANK"/>
    <property type="match status" value="3"/>
</dbReference>
<dbReference type="PROSITE" id="PS50297">
    <property type="entry name" value="ANK_REP_REGION"/>
    <property type="match status" value="2"/>
</dbReference>
<name>A0AAV2YVG8_9STRA</name>
<evidence type="ECO:0008006" key="6">
    <source>
        <dbReference type="Google" id="ProtNLM"/>
    </source>
</evidence>
<evidence type="ECO:0000256" key="1">
    <source>
        <dbReference type="ARBA" id="ARBA00022737"/>
    </source>
</evidence>
<dbReference type="EMBL" id="DAKRPA010000115">
    <property type="protein sequence ID" value="DAZ98130.1"/>
    <property type="molecule type" value="Genomic_DNA"/>
</dbReference>
<evidence type="ECO:0000256" key="3">
    <source>
        <dbReference type="PROSITE-ProRule" id="PRU00023"/>
    </source>
</evidence>
<dbReference type="SUPFAM" id="SSF48403">
    <property type="entry name" value="Ankyrin repeat"/>
    <property type="match status" value="1"/>
</dbReference>
<evidence type="ECO:0000313" key="5">
    <source>
        <dbReference type="Proteomes" id="UP001146120"/>
    </source>
</evidence>
<sequence>MIDFFHQAGADIHTVANDGQNLLHAVLGTGNYSINGIVAAVLRKGVDASAKTHAGVSVAAHAILENVPIEVFTTLVQGGADVTDPDTIKHVTFREAARYDCPEMMNALFTQETDVNEMTDDGYTLLYECVLNGHARAVHFLIEHGASVNKTVDDDAFPLYAAAENGHLPIVKMLIEAGADVNQTTVRSFELEVAGT</sequence>
<gene>
    <name evidence="4" type="ORF">N0F65_003116</name>
</gene>
<feature type="repeat" description="ANK" evidence="3">
    <location>
        <begin position="121"/>
        <end position="153"/>
    </location>
</feature>
<dbReference type="InterPro" id="IPR002110">
    <property type="entry name" value="Ankyrin_rpt"/>
</dbReference>
<dbReference type="Proteomes" id="UP001146120">
    <property type="component" value="Unassembled WGS sequence"/>
</dbReference>
<feature type="repeat" description="ANK" evidence="3">
    <location>
        <begin position="154"/>
        <end position="186"/>
    </location>
</feature>
<dbReference type="Gene3D" id="1.25.40.20">
    <property type="entry name" value="Ankyrin repeat-containing domain"/>
    <property type="match status" value="2"/>
</dbReference>
<dbReference type="InterPro" id="IPR036770">
    <property type="entry name" value="Ankyrin_rpt-contain_sf"/>
</dbReference>
<dbReference type="PANTHER" id="PTHR24123:SF33">
    <property type="entry name" value="PROTEIN HOS4"/>
    <property type="match status" value="1"/>
</dbReference>
<dbReference type="PANTHER" id="PTHR24123">
    <property type="entry name" value="ANKYRIN REPEAT-CONTAINING"/>
    <property type="match status" value="1"/>
</dbReference>
<dbReference type="InterPro" id="IPR051165">
    <property type="entry name" value="Multifunctional_ANK_Repeat"/>
</dbReference>